<evidence type="ECO:0000256" key="8">
    <source>
        <dbReference type="PROSITE-ProRule" id="PRU01360"/>
    </source>
</evidence>
<keyword evidence="5 9" id="KW-0798">TonB box</keyword>
<gene>
    <name evidence="13" type="ORF">W7K_12265</name>
</gene>
<dbReference type="Pfam" id="PF00593">
    <property type="entry name" value="TonB_dep_Rec_b-barrel"/>
    <property type="match status" value="1"/>
</dbReference>
<comment type="subcellular location">
    <subcellularLocation>
        <location evidence="1 8">Cell outer membrane</location>
        <topology evidence="1 8">Multi-pass membrane protein</topology>
    </subcellularLocation>
</comment>
<name>A0A0L8A9U3_9GAMM</name>
<dbReference type="InterPro" id="IPR012910">
    <property type="entry name" value="Plug_dom"/>
</dbReference>
<keyword evidence="4 8" id="KW-0812">Transmembrane</keyword>
<keyword evidence="2 8" id="KW-0813">Transport</keyword>
<dbReference type="RefSeq" id="WP_010483922.1">
    <property type="nucleotide sequence ID" value="NZ_AJLO02000024.1"/>
</dbReference>
<evidence type="ECO:0000256" key="9">
    <source>
        <dbReference type="RuleBase" id="RU003357"/>
    </source>
</evidence>
<evidence type="ECO:0000313" key="14">
    <source>
        <dbReference type="Proteomes" id="UP000036890"/>
    </source>
</evidence>
<feature type="domain" description="TonB-dependent receptor plug" evidence="12">
    <location>
        <begin position="56"/>
        <end position="168"/>
    </location>
</feature>
<dbReference type="InterPro" id="IPR000531">
    <property type="entry name" value="Beta-barrel_TonB"/>
</dbReference>
<evidence type="ECO:0000256" key="1">
    <source>
        <dbReference type="ARBA" id="ARBA00004571"/>
    </source>
</evidence>
<dbReference type="InterPro" id="IPR036942">
    <property type="entry name" value="Beta-barrel_TonB_sf"/>
</dbReference>
<dbReference type="OrthoDB" id="6276154at2"/>
<dbReference type="EMBL" id="AJLO02000024">
    <property type="protein sequence ID" value="KOE99143.1"/>
    <property type="molecule type" value="Genomic_DNA"/>
</dbReference>
<evidence type="ECO:0000256" key="7">
    <source>
        <dbReference type="ARBA" id="ARBA00023237"/>
    </source>
</evidence>
<keyword evidence="10" id="KW-0732">Signal</keyword>
<evidence type="ECO:0000313" key="13">
    <source>
        <dbReference type="EMBL" id="KOE99143.1"/>
    </source>
</evidence>
<dbReference type="SUPFAM" id="SSF56935">
    <property type="entry name" value="Porins"/>
    <property type="match status" value="1"/>
</dbReference>
<keyword evidence="7 8" id="KW-0998">Cell outer membrane</keyword>
<comment type="caution">
    <text evidence="13">The sequence shown here is derived from an EMBL/GenBank/DDBJ whole genome shotgun (WGS) entry which is preliminary data.</text>
</comment>
<keyword evidence="3 8" id="KW-1134">Transmembrane beta strand</keyword>
<accession>A0A0L8A9U3</accession>
<dbReference type="Proteomes" id="UP000036890">
    <property type="component" value="Unassembled WGS sequence"/>
</dbReference>
<dbReference type="PANTHER" id="PTHR47234">
    <property type="match status" value="1"/>
</dbReference>
<sequence length="989" mass="107567">MTSRTTPLGQAIRYALATTATLAALPAFAQSGSTAAPTTLDRIEITGSRIRQVDVETAQPVLALSRLDIERQGFSSVADILQNVTAMGSPAISRANALSSGENTGGTYIDMRNLGAQRTLVLVNGKRLGISTSGLQDVSSLPVSAVERIEVLKDGASAIYGSDAMAGVINIITRSNVNGVTANVYHGQYSEGDGARDRFDVVGGWSNDRVSLTLALEHSEEKSVWAKDRWFSKYGVSDRHPNDASNWTTLSQWGQVTGLKGGPGCTNTSQGCGYSLNRGADPTNPANYHLTDATPFTGDVSNANEQMHVMYPLKRDSVYFDGRFKITDQVNLRTEFGYNKRSAERQIAGYPLQSSSVSISGDPTATGLMSKDSYFNPFGNQHGYAKPTDVAWNRRTWEIPRVSTSELKTYRAVVSLDGSFEIGQRYFDWDVGYQYNRNELTATATGNLHKKRVRDAVGPSFLDPATGKVMCGRPGAVISGCTPWNPLVPYGKNDPNGLTGNEELMAWLFPAEHTTGRTTTKNAFANLSGSIMTLPAGDLGFAFGVESRKEDGRYTPDALAQTGATTNLAAGPTGGSYNVKEAYLELSVPVLADLPGARELSFSAATRYSKYNTFGNTLNSKFGFKWKPIDQLLVRGTWAEGFRAPTINDLYGGGSETFAQFSDPCDTVFGSAKGSAEVRARCARDIADAANFRQLKQGNTPVTTAQDATPTPFVSGSNPLLVPETSTSKTLGLVWSPTFVSNLNVALDWWKIRIDNTIVGDSPNQILKDCYEQGIESRCSRFTRDPSNGIVTGLKFGNRNAGFAETEGYDLDVSYRVDTGYGKLSAGWTSTYVSKNVYRSTNDVRDAITPINGVANTIGTATSLAFRVRSNLVLGWDVGDFGVSWTARYYSGVKERCLNASRYPDECSDPTFLAPWLKSPTAYNERGAVTFHDVQFRYNLPWDATVSVGANNVFGKEAPVMYSKPNSSFSYYGGYDIGRFMYMKYQQRF</sequence>
<feature type="domain" description="TonB-dependent receptor-like beta-barrel" evidence="11">
    <location>
        <begin position="389"/>
        <end position="953"/>
    </location>
</feature>
<evidence type="ECO:0000259" key="11">
    <source>
        <dbReference type="Pfam" id="PF00593"/>
    </source>
</evidence>
<evidence type="ECO:0000256" key="3">
    <source>
        <dbReference type="ARBA" id="ARBA00022452"/>
    </source>
</evidence>
<feature type="signal peptide" evidence="10">
    <location>
        <begin position="1"/>
        <end position="29"/>
    </location>
</feature>
<dbReference type="PANTHER" id="PTHR47234:SF2">
    <property type="entry name" value="TONB-DEPENDENT RECEPTOR"/>
    <property type="match status" value="1"/>
</dbReference>
<evidence type="ECO:0000256" key="10">
    <source>
        <dbReference type="SAM" id="SignalP"/>
    </source>
</evidence>
<evidence type="ECO:0000256" key="2">
    <source>
        <dbReference type="ARBA" id="ARBA00022448"/>
    </source>
</evidence>
<evidence type="ECO:0000256" key="4">
    <source>
        <dbReference type="ARBA" id="ARBA00022692"/>
    </source>
</evidence>
<dbReference type="Pfam" id="PF07715">
    <property type="entry name" value="Plug"/>
    <property type="match status" value="1"/>
</dbReference>
<dbReference type="Gene3D" id="2.40.170.20">
    <property type="entry name" value="TonB-dependent receptor, beta-barrel domain"/>
    <property type="match status" value="1"/>
</dbReference>
<proteinExistence type="inferred from homology"/>
<organism evidence="13 14">
    <name type="scientific">Stenotrophomonas geniculata N1</name>
    <dbReference type="NCBI Taxonomy" id="1167641"/>
    <lineage>
        <taxon>Bacteria</taxon>
        <taxon>Pseudomonadati</taxon>
        <taxon>Pseudomonadota</taxon>
        <taxon>Gammaproteobacteria</taxon>
        <taxon>Lysobacterales</taxon>
        <taxon>Lysobacteraceae</taxon>
        <taxon>Stenotrophomonas</taxon>
    </lineage>
</organism>
<keyword evidence="13" id="KW-0675">Receptor</keyword>
<reference evidence="13 14" key="1">
    <citation type="journal article" date="2012" name="J. Bacteriol.">
        <title>Genome sequence of a novel nicotine-degrading strain, Pseudomonas geniculata N1.</title>
        <authorList>
            <person name="Tang H."/>
            <person name="Yu H."/>
            <person name="Tai C."/>
            <person name="Huang K."/>
            <person name="Liu Y."/>
            <person name="Wang L."/>
            <person name="Yao Y."/>
            <person name="Wu G."/>
            <person name="Xu P."/>
        </authorList>
    </citation>
    <scope>NUCLEOTIDE SEQUENCE [LARGE SCALE GENOMIC DNA]</scope>
    <source>
        <strain evidence="13 14">N1</strain>
    </source>
</reference>
<feature type="chain" id="PRO_5005579631" evidence="10">
    <location>
        <begin position="30"/>
        <end position="989"/>
    </location>
</feature>
<comment type="similarity">
    <text evidence="8 9">Belongs to the TonB-dependent receptor family.</text>
</comment>
<keyword evidence="6 8" id="KW-0472">Membrane</keyword>
<dbReference type="InterPro" id="IPR039426">
    <property type="entry name" value="TonB-dep_rcpt-like"/>
</dbReference>
<dbReference type="PROSITE" id="PS52016">
    <property type="entry name" value="TONB_DEPENDENT_REC_3"/>
    <property type="match status" value="1"/>
</dbReference>
<dbReference type="InterPro" id="IPR037066">
    <property type="entry name" value="Plug_dom_sf"/>
</dbReference>
<evidence type="ECO:0000256" key="5">
    <source>
        <dbReference type="ARBA" id="ARBA00023077"/>
    </source>
</evidence>
<dbReference type="Gene3D" id="2.170.130.10">
    <property type="entry name" value="TonB-dependent receptor, plug domain"/>
    <property type="match status" value="1"/>
</dbReference>
<dbReference type="AlphaFoldDB" id="A0A0L8A9U3"/>
<evidence type="ECO:0000256" key="6">
    <source>
        <dbReference type="ARBA" id="ARBA00023136"/>
    </source>
</evidence>
<evidence type="ECO:0000259" key="12">
    <source>
        <dbReference type="Pfam" id="PF07715"/>
    </source>
</evidence>
<dbReference type="GO" id="GO:0009279">
    <property type="term" value="C:cell outer membrane"/>
    <property type="evidence" value="ECO:0007669"/>
    <property type="project" value="UniProtKB-SubCell"/>
</dbReference>
<protein>
    <submittedName>
        <fullName evidence="13">TonB-dependent receptor</fullName>
    </submittedName>
</protein>